<name>A0ACB8AUJ3_9AGAM</name>
<evidence type="ECO:0000313" key="1">
    <source>
        <dbReference type="EMBL" id="KAH7917035.1"/>
    </source>
</evidence>
<dbReference type="Proteomes" id="UP000790709">
    <property type="component" value="Unassembled WGS sequence"/>
</dbReference>
<comment type="caution">
    <text evidence="1">The sequence shown here is derived from an EMBL/GenBank/DDBJ whole genome shotgun (WGS) entry which is preliminary data.</text>
</comment>
<sequence length="118" mass="13202">HASIRNIIERIFGVLKRRFKILVCPAEYSMDIQARIPPAMCLLHNIIRIYDPSELADMDDIVADNAPGRHGEAATGPANDAARRRAHALRDSIAAAMWEQYNAERQKRGLAVIIEEGL</sequence>
<dbReference type="EMBL" id="MU267331">
    <property type="protein sequence ID" value="KAH7917035.1"/>
    <property type="molecule type" value="Genomic_DNA"/>
</dbReference>
<accession>A0ACB8AUJ3</accession>
<keyword evidence="2" id="KW-1185">Reference proteome</keyword>
<feature type="non-terminal residue" evidence="1">
    <location>
        <position position="1"/>
    </location>
</feature>
<evidence type="ECO:0000313" key="2">
    <source>
        <dbReference type="Proteomes" id="UP000790709"/>
    </source>
</evidence>
<gene>
    <name evidence="1" type="ORF">BV22DRAFT_1027069</name>
</gene>
<organism evidence="1 2">
    <name type="scientific">Leucogyrophana mollusca</name>
    <dbReference type="NCBI Taxonomy" id="85980"/>
    <lineage>
        <taxon>Eukaryota</taxon>
        <taxon>Fungi</taxon>
        <taxon>Dikarya</taxon>
        <taxon>Basidiomycota</taxon>
        <taxon>Agaricomycotina</taxon>
        <taxon>Agaricomycetes</taxon>
        <taxon>Agaricomycetidae</taxon>
        <taxon>Boletales</taxon>
        <taxon>Boletales incertae sedis</taxon>
        <taxon>Leucogyrophana</taxon>
    </lineage>
</organism>
<protein>
    <submittedName>
        <fullName evidence="1">Uncharacterized protein</fullName>
    </submittedName>
</protein>
<proteinExistence type="predicted"/>
<reference evidence="1" key="1">
    <citation type="journal article" date="2021" name="New Phytol.">
        <title>Evolutionary innovations through gain and loss of genes in the ectomycorrhizal Boletales.</title>
        <authorList>
            <person name="Wu G."/>
            <person name="Miyauchi S."/>
            <person name="Morin E."/>
            <person name="Kuo A."/>
            <person name="Drula E."/>
            <person name="Varga T."/>
            <person name="Kohler A."/>
            <person name="Feng B."/>
            <person name="Cao Y."/>
            <person name="Lipzen A."/>
            <person name="Daum C."/>
            <person name="Hundley H."/>
            <person name="Pangilinan J."/>
            <person name="Johnson J."/>
            <person name="Barry K."/>
            <person name="LaButti K."/>
            <person name="Ng V."/>
            <person name="Ahrendt S."/>
            <person name="Min B."/>
            <person name="Choi I.G."/>
            <person name="Park H."/>
            <person name="Plett J.M."/>
            <person name="Magnuson J."/>
            <person name="Spatafora J.W."/>
            <person name="Nagy L.G."/>
            <person name="Henrissat B."/>
            <person name="Grigoriev I.V."/>
            <person name="Yang Z.L."/>
            <person name="Xu J."/>
            <person name="Martin F.M."/>
        </authorList>
    </citation>
    <scope>NUCLEOTIDE SEQUENCE</scope>
    <source>
        <strain evidence="1">KUC20120723A-06</strain>
    </source>
</reference>